<evidence type="ECO:0000313" key="2">
    <source>
        <dbReference type="Proteomes" id="UP001153709"/>
    </source>
</evidence>
<organism evidence="1 2">
    <name type="scientific">Diabrotica balteata</name>
    <name type="common">Banded cucumber beetle</name>
    <dbReference type="NCBI Taxonomy" id="107213"/>
    <lineage>
        <taxon>Eukaryota</taxon>
        <taxon>Metazoa</taxon>
        <taxon>Ecdysozoa</taxon>
        <taxon>Arthropoda</taxon>
        <taxon>Hexapoda</taxon>
        <taxon>Insecta</taxon>
        <taxon>Pterygota</taxon>
        <taxon>Neoptera</taxon>
        <taxon>Endopterygota</taxon>
        <taxon>Coleoptera</taxon>
        <taxon>Polyphaga</taxon>
        <taxon>Cucujiformia</taxon>
        <taxon>Chrysomeloidea</taxon>
        <taxon>Chrysomelidae</taxon>
        <taxon>Galerucinae</taxon>
        <taxon>Diabroticina</taxon>
        <taxon>Diabroticites</taxon>
        <taxon>Diabrotica</taxon>
    </lineage>
</organism>
<protein>
    <submittedName>
        <fullName evidence="1">Uncharacterized protein</fullName>
    </submittedName>
</protein>
<accession>A0A9N9SPQ4</accession>
<evidence type="ECO:0000313" key="1">
    <source>
        <dbReference type="EMBL" id="CAG9826927.1"/>
    </source>
</evidence>
<proteinExistence type="predicted"/>
<dbReference type="AlphaFoldDB" id="A0A9N9SPQ4"/>
<keyword evidence="2" id="KW-1185">Reference proteome</keyword>
<name>A0A9N9SPQ4_DIABA</name>
<gene>
    <name evidence="1" type="ORF">DIABBA_LOCUS1000</name>
</gene>
<reference evidence="1" key="1">
    <citation type="submission" date="2022-01" db="EMBL/GenBank/DDBJ databases">
        <authorList>
            <person name="King R."/>
        </authorList>
    </citation>
    <scope>NUCLEOTIDE SEQUENCE</scope>
</reference>
<sequence>MREISNELTVATTTVFNIINKYGESASIDVCRKSSCPPKAVSQRSAFNSNILCRTSKPRKVVKCLENRWVIAITRVGRMIEVSDLTLTKRVIKCNVDVVMRFAHSFIFFMSHNYVHKKSTQKYTQLQSKRQERCRQTSEKMVVLFL</sequence>
<dbReference type="EMBL" id="OU898276">
    <property type="protein sequence ID" value="CAG9826927.1"/>
    <property type="molecule type" value="Genomic_DNA"/>
</dbReference>
<dbReference type="Proteomes" id="UP001153709">
    <property type="component" value="Chromosome 1"/>
</dbReference>